<protein>
    <submittedName>
        <fullName evidence="2">Uncharacterized protein</fullName>
    </submittedName>
</protein>
<reference evidence="2" key="1">
    <citation type="submission" date="2022-03" db="EMBL/GenBank/DDBJ databases">
        <authorList>
            <person name="Alioto T."/>
            <person name="Alioto T."/>
            <person name="Gomez Garrido J."/>
        </authorList>
    </citation>
    <scope>NUCLEOTIDE SEQUENCE</scope>
</reference>
<feature type="compositionally biased region" description="Polar residues" evidence="1">
    <location>
        <begin position="69"/>
        <end position="83"/>
    </location>
</feature>
<feature type="compositionally biased region" description="Basic and acidic residues" evidence="1">
    <location>
        <begin position="84"/>
        <end position="93"/>
    </location>
</feature>
<dbReference type="AlphaFoldDB" id="A0AAD1VV92"/>
<organism evidence="2 3">
    <name type="scientific">Pelobates cultripes</name>
    <name type="common">Western spadefoot toad</name>
    <dbReference type="NCBI Taxonomy" id="61616"/>
    <lineage>
        <taxon>Eukaryota</taxon>
        <taxon>Metazoa</taxon>
        <taxon>Chordata</taxon>
        <taxon>Craniata</taxon>
        <taxon>Vertebrata</taxon>
        <taxon>Euteleostomi</taxon>
        <taxon>Amphibia</taxon>
        <taxon>Batrachia</taxon>
        <taxon>Anura</taxon>
        <taxon>Pelobatoidea</taxon>
        <taxon>Pelobatidae</taxon>
        <taxon>Pelobates</taxon>
    </lineage>
</organism>
<dbReference type="Proteomes" id="UP001295444">
    <property type="component" value="Chromosome 02"/>
</dbReference>
<proteinExistence type="predicted"/>
<evidence type="ECO:0000313" key="3">
    <source>
        <dbReference type="Proteomes" id="UP001295444"/>
    </source>
</evidence>
<name>A0AAD1VV92_PELCU</name>
<evidence type="ECO:0000256" key="1">
    <source>
        <dbReference type="SAM" id="MobiDB-lite"/>
    </source>
</evidence>
<sequence>MVMPDRHILYELRHINYLRKAILACYAPIKFPNCPGSAPERTVVILECVLIAPVTTLQGDCELARLPSEWNSGRSPLLTNTVDRSPRPLDRWG</sequence>
<feature type="region of interest" description="Disordered" evidence="1">
    <location>
        <begin position="67"/>
        <end position="93"/>
    </location>
</feature>
<keyword evidence="3" id="KW-1185">Reference proteome</keyword>
<accession>A0AAD1VV92</accession>
<dbReference type="EMBL" id="OW240913">
    <property type="protein sequence ID" value="CAH2250753.1"/>
    <property type="molecule type" value="Genomic_DNA"/>
</dbReference>
<gene>
    <name evidence="2" type="ORF">PECUL_23A059785</name>
</gene>
<evidence type="ECO:0000313" key="2">
    <source>
        <dbReference type="EMBL" id="CAH2250753.1"/>
    </source>
</evidence>